<comment type="cofactor">
    <cofactor evidence="1">
        <name>Zn(2+)</name>
        <dbReference type="ChEBI" id="CHEBI:29105"/>
    </cofactor>
</comment>
<dbReference type="GO" id="GO:0004222">
    <property type="term" value="F:metalloendopeptidase activity"/>
    <property type="evidence" value="ECO:0007669"/>
    <property type="project" value="InterPro"/>
</dbReference>
<dbReference type="InterPro" id="IPR018497">
    <property type="entry name" value="Peptidase_M13_C"/>
</dbReference>
<dbReference type="EMBL" id="MWWR01000018">
    <property type="protein sequence ID" value="OZG49732.1"/>
    <property type="molecule type" value="Genomic_DNA"/>
</dbReference>
<protein>
    <submittedName>
        <fullName evidence="11">Peptidase M13</fullName>
    </submittedName>
</protein>
<dbReference type="CDD" id="cd08662">
    <property type="entry name" value="M13"/>
    <property type="match status" value="1"/>
</dbReference>
<keyword evidence="4" id="KW-0479">Metal-binding</keyword>
<dbReference type="SUPFAM" id="SSF55486">
    <property type="entry name" value="Metalloproteases ('zincins'), catalytic domain"/>
    <property type="match status" value="1"/>
</dbReference>
<dbReference type="PRINTS" id="PR00786">
    <property type="entry name" value="NEPRILYSIN"/>
</dbReference>
<gene>
    <name evidence="11" type="ORF">PSRA_1537</name>
</gene>
<feature type="region of interest" description="Disordered" evidence="8">
    <location>
        <begin position="1"/>
        <end position="22"/>
    </location>
</feature>
<proteinExistence type="inferred from homology"/>
<evidence type="ECO:0000256" key="7">
    <source>
        <dbReference type="ARBA" id="ARBA00023049"/>
    </source>
</evidence>
<evidence type="ECO:0000256" key="5">
    <source>
        <dbReference type="ARBA" id="ARBA00022801"/>
    </source>
</evidence>
<dbReference type="PROSITE" id="PS51885">
    <property type="entry name" value="NEPRILYSIN"/>
    <property type="match status" value="1"/>
</dbReference>
<keyword evidence="12" id="KW-1185">Reference proteome</keyword>
<dbReference type="Proteomes" id="UP000216725">
    <property type="component" value="Unassembled WGS sequence"/>
</dbReference>
<keyword evidence="6" id="KW-0862">Zinc</keyword>
<evidence type="ECO:0000313" key="12">
    <source>
        <dbReference type="Proteomes" id="UP000216725"/>
    </source>
</evidence>
<accession>A0A261ES87</accession>
<dbReference type="AlphaFoldDB" id="A0A261ES87"/>
<dbReference type="InterPro" id="IPR000718">
    <property type="entry name" value="Peptidase_M13"/>
</dbReference>
<evidence type="ECO:0000259" key="9">
    <source>
        <dbReference type="Pfam" id="PF01431"/>
    </source>
</evidence>
<comment type="similarity">
    <text evidence="2">Belongs to the peptidase M13 family.</text>
</comment>
<feature type="domain" description="Peptidase M13 N-terminal" evidence="10">
    <location>
        <begin position="35"/>
        <end position="422"/>
    </location>
</feature>
<comment type="caution">
    <text evidence="11">The sequence shown here is derived from an EMBL/GenBank/DDBJ whole genome shotgun (WGS) entry which is preliminary data.</text>
</comment>
<evidence type="ECO:0000259" key="10">
    <source>
        <dbReference type="Pfam" id="PF05649"/>
    </source>
</evidence>
<dbReference type="PANTHER" id="PTHR11733">
    <property type="entry name" value="ZINC METALLOPROTEASE FAMILY M13 NEPRILYSIN-RELATED"/>
    <property type="match status" value="1"/>
</dbReference>
<dbReference type="Pfam" id="PF01431">
    <property type="entry name" value="Peptidase_M13"/>
    <property type="match status" value="1"/>
</dbReference>
<evidence type="ECO:0000256" key="3">
    <source>
        <dbReference type="ARBA" id="ARBA00022670"/>
    </source>
</evidence>
<evidence type="ECO:0000313" key="11">
    <source>
        <dbReference type="EMBL" id="OZG49732.1"/>
    </source>
</evidence>
<dbReference type="Gene3D" id="1.10.1380.10">
    <property type="entry name" value="Neutral endopeptidase , domain2"/>
    <property type="match status" value="1"/>
</dbReference>
<dbReference type="GO" id="GO:0046872">
    <property type="term" value="F:metal ion binding"/>
    <property type="evidence" value="ECO:0007669"/>
    <property type="project" value="UniProtKB-KW"/>
</dbReference>
<evidence type="ECO:0000256" key="2">
    <source>
        <dbReference type="ARBA" id="ARBA00007357"/>
    </source>
</evidence>
<evidence type="ECO:0000256" key="8">
    <source>
        <dbReference type="SAM" id="MobiDB-lite"/>
    </source>
</evidence>
<dbReference type="InterPro" id="IPR008753">
    <property type="entry name" value="Peptidase_M13_N"/>
</dbReference>
<keyword evidence="5" id="KW-0378">Hydrolase</keyword>
<dbReference type="InterPro" id="IPR042089">
    <property type="entry name" value="Peptidase_M13_dom_2"/>
</dbReference>
<sequence>MTTSAMTPSRTPGSGESAAQTSGIDASAFSSVIAPTSDFYRYVNGPWIDAYALPADHARYGSFNKLSEDAEAQLREILEDPDAPCTLSRTVYDAFLDTAALEEAGISPIVDDLHAIDNAPSKAALHAVLGGLSVSGGPGMIGVAIYSDPGNAGTNVVHLFQGGLGLPDEGYYREERFAPVRSSYVSMVAQMLHLAGYAPSPAEAMDDARRFLAVETRIAANHWDNVSSRDEDKTYNPYDADRLLSELDGFDIDPWLDAWQKAYDASAAASAMPLDLRAVLSHTIVHQPSFITGIAAFWREATLDDLKLWARVHELIGWSTYLNKAFDQAHFDFYGKTLHGTTEQRERWRRAVGLVDGVCGEDVGREYVRRHFPASSKKRVERLVANLIDAYRASIQASDWLGEETKGKALEKLDKFEPKIGYTNHWRDYSAFGVADGDSLVDIMRAANRYENGYELSKAGTPVDKDEWLMTPQTVNAYYEPTLNVIVFPAAILQPPFFDPEAEDAANYGGIGAVIGHEIGHGFDDQGSKYDGDGRLHDWWTAQDRANFDQRTHTLIEQYDSFVPLQLREKYEEEGRPDDAPHVNGALTIGENIGDLGGVNIALKAYALSLGAADGGLDSVRAALSHAPVMDGFTGLQRFFLSYAQIWRTKIRNELAEQFLQIDPHSPAEFRVNGIVRNVDLFHEAFGTAPGDAMWLDPDRRVRIW</sequence>
<reference evidence="11 12" key="1">
    <citation type="journal article" date="2017" name="BMC Genomics">
        <title>Comparative genomic and phylogenomic analyses of the Bifidobacteriaceae family.</title>
        <authorList>
            <person name="Lugli G.A."/>
            <person name="Milani C."/>
            <person name="Turroni F."/>
            <person name="Duranti S."/>
            <person name="Mancabelli L."/>
            <person name="Mangifesta M."/>
            <person name="Ferrario C."/>
            <person name="Modesto M."/>
            <person name="Mattarelli P."/>
            <person name="Jiri K."/>
            <person name="van Sinderen D."/>
            <person name="Ventura M."/>
        </authorList>
    </citation>
    <scope>NUCLEOTIDE SEQUENCE [LARGE SCALE GENOMIC DNA]</scope>
    <source>
        <strain evidence="11 12">DSM 24742</strain>
    </source>
</reference>
<dbReference type="Gene3D" id="3.40.390.10">
    <property type="entry name" value="Collagenase (Catalytic Domain)"/>
    <property type="match status" value="1"/>
</dbReference>
<dbReference type="InterPro" id="IPR024079">
    <property type="entry name" value="MetalloPept_cat_dom_sf"/>
</dbReference>
<dbReference type="RefSeq" id="WP_412154697.1">
    <property type="nucleotide sequence ID" value="NZ_JBKZBO010000019.1"/>
</dbReference>
<keyword evidence="3" id="KW-0645">Protease</keyword>
<keyword evidence="7" id="KW-0482">Metalloprotease</keyword>
<dbReference type="Pfam" id="PF05649">
    <property type="entry name" value="Peptidase_M13_N"/>
    <property type="match status" value="1"/>
</dbReference>
<dbReference type="GO" id="GO:0016485">
    <property type="term" value="P:protein processing"/>
    <property type="evidence" value="ECO:0007669"/>
    <property type="project" value="TreeGrafter"/>
</dbReference>
<name>A0A261ES87_9BIFI</name>
<dbReference type="GO" id="GO:0005886">
    <property type="term" value="C:plasma membrane"/>
    <property type="evidence" value="ECO:0007669"/>
    <property type="project" value="TreeGrafter"/>
</dbReference>
<feature type="domain" description="Peptidase M13 C-terminal" evidence="9">
    <location>
        <begin position="476"/>
        <end position="702"/>
    </location>
</feature>
<evidence type="ECO:0000256" key="1">
    <source>
        <dbReference type="ARBA" id="ARBA00001947"/>
    </source>
</evidence>
<evidence type="ECO:0000256" key="4">
    <source>
        <dbReference type="ARBA" id="ARBA00022723"/>
    </source>
</evidence>
<organism evidence="11 12">
    <name type="scientific">Pseudoscardovia radai</name>
    <dbReference type="NCBI Taxonomy" id="987066"/>
    <lineage>
        <taxon>Bacteria</taxon>
        <taxon>Bacillati</taxon>
        <taxon>Actinomycetota</taxon>
        <taxon>Actinomycetes</taxon>
        <taxon>Bifidobacteriales</taxon>
        <taxon>Bifidobacteriaceae</taxon>
        <taxon>Pseudoscardovia</taxon>
    </lineage>
</organism>
<dbReference type="PANTHER" id="PTHR11733:SF167">
    <property type="entry name" value="FI17812P1-RELATED"/>
    <property type="match status" value="1"/>
</dbReference>
<evidence type="ECO:0000256" key="6">
    <source>
        <dbReference type="ARBA" id="ARBA00022833"/>
    </source>
</evidence>